<reference evidence="1" key="1">
    <citation type="submission" date="2020-01" db="EMBL/GenBank/DDBJ databases">
        <title>Development of genomics and gene disruption for Polysphondylium violaceum indicates a role for the polyketide synthase stlB in stalk morphogenesis.</title>
        <authorList>
            <person name="Narita B."/>
            <person name="Kawabe Y."/>
            <person name="Kin K."/>
            <person name="Saito T."/>
            <person name="Gibbs R."/>
            <person name="Kuspa A."/>
            <person name="Muzny D."/>
            <person name="Queller D."/>
            <person name="Richards S."/>
            <person name="Strassman J."/>
            <person name="Sucgang R."/>
            <person name="Worley K."/>
            <person name="Schaap P."/>
        </authorList>
    </citation>
    <scope>NUCLEOTIDE SEQUENCE</scope>
    <source>
        <strain evidence="1">QSvi11</strain>
    </source>
</reference>
<dbReference type="OrthoDB" id="24198at2759"/>
<gene>
    <name evidence="1" type="ORF">CYY_000690</name>
</gene>
<proteinExistence type="predicted"/>
<name>A0A8J4Q3F8_9MYCE</name>
<dbReference type="PANTHER" id="PTHR32556">
    <property type="entry name" value="F-BOX DOMAIN-CONTAINING PROTEIN-RELATED-RELATED"/>
    <property type="match status" value="1"/>
</dbReference>
<dbReference type="EMBL" id="AJWJ01000013">
    <property type="protein sequence ID" value="KAF2078052.1"/>
    <property type="molecule type" value="Genomic_DNA"/>
</dbReference>
<dbReference type="Proteomes" id="UP000695562">
    <property type="component" value="Unassembled WGS sequence"/>
</dbReference>
<sequence>MDTTDGREINEDDQEIYCINRSCGSLSRKRIPKYSQSLWKECLQLLKTNTTLTELSIGHYECRCYDGTKKLNQQLIDDLLDSLSNNKSIKTLYLDFQGYFSGLKKRHPIINVDFISSLLQNNTTIESLYIGSEDEGEWEKPLFNDIVNSKPSSSKCFIGYAPKMPMSSQFSSKAYE</sequence>
<dbReference type="PANTHER" id="PTHR32556:SF18">
    <property type="match status" value="1"/>
</dbReference>
<evidence type="ECO:0000313" key="1">
    <source>
        <dbReference type="EMBL" id="KAF2078052.1"/>
    </source>
</evidence>
<accession>A0A8J4Q3F8</accession>
<keyword evidence="2" id="KW-1185">Reference proteome</keyword>
<comment type="caution">
    <text evidence="1">The sequence shown here is derived from an EMBL/GenBank/DDBJ whole genome shotgun (WGS) entry which is preliminary data.</text>
</comment>
<protein>
    <submittedName>
        <fullName evidence="1">Uncharacterized protein</fullName>
    </submittedName>
</protein>
<dbReference type="Gene3D" id="3.80.10.10">
    <property type="entry name" value="Ribonuclease Inhibitor"/>
    <property type="match status" value="1"/>
</dbReference>
<evidence type="ECO:0000313" key="2">
    <source>
        <dbReference type="Proteomes" id="UP000695562"/>
    </source>
</evidence>
<dbReference type="InterPro" id="IPR032675">
    <property type="entry name" value="LRR_dom_sf"/>
</dbReference>
<dbReference type="SUPFAM" id="SSF52047">
    <property type="entry name" value="RNI-like"/>
    <property type="match status" value="1"/>
</dbReference>
<organism evidence="1 2">
    <name type="scientific">Polysphondylium violaceum</name>
    <dbReference type="NCBI Taxonomy" id="133409"/>
    <lineage>
        <taxon>Eukaryota</taxon>
        <taxon>Amoebozoa</taxon>
        <taxon>Evosea</taxon>
        <taxon>Eumycetozoa</taxon>
        <taxon>Dictyostelia</taxon>
        <taxon>Dictyosteliales</taxon>
        <taxon>Dictyosteliaceae</taxon>
        <taxon>Polysphondylium</taxon>
    </lineage>
</organism>
<dbReference type="AlphaFoldDB" id="A0A8J4Q3F8"/>